<evidence type="ECO:0000313" key="3">
    <source>
        <dbReference type="Proteomes" id="UP000001058"/>
    </source>
</evidence>
<reference evidence="2 3" key="1">
    <citation type="journal article" date="2010" name="Science">
        <title>Genomic analysis of organismal complexity in the multicellular green alga Volvox carteri.</title>
        <authorList>
            <person name="Prochnik S.E."/>
            <person name="Umen J."/>
            <person name="Nedelcu A.M."/>
            <person name="Hallmann A."/>
            <person name="Miller S.M."/>
            <person name="Nishii I."/>
            <person name="Ferris P."/>
            <person name="Kuo A."/>
            <person name="Mitros T."/>
            <person name="Fritz-Laylin L.K."/>
            <person name="Hellsten U."/>
            <person name="Chapman J."/>
            <person name="Simakov O."/>
            <person name="Rensing S.A."/>
            <person name="Terry A."/>
            <person name="Pangilinan J."/>
            <person name="Kapitonov V."/>
            <person name="Jurka J."/>
            <person name="Salamov A."/>
            <person name="Shapiro H."/>
            <person name="Schmutz J."/>
            <person name="Grimwood J."/>
            <person name="Lindquist E."/>
            <person name="Lucas S."/>
            <person name="Grigoriev I.V."/>
            <person name="Schmitt R."/>
            <person name="Kirk D."/>
            <person name="Rokhsar D.S."/>
        </authorList>
    </citation>
    <scope>NUCLEOTIDE SEQUENCE [LARGE SCALE GENOMIC DNA]</scope>
    <source>
        <strain evidence="3">f. Nagariensis / Eve</strain>
    </source>
</reference>
<gene>
    <name evidence="2" type="ORF">VOLCADRAFT_95761</name>
</gene>
<proteinExistence type="predicted"/>
<organism evidence="3">
    <name type="scientific">Volvox carteri f. nagariensis</name>
    <dbReference type="NCBI Taxonomy" id="3068"/>
    <lineage>
        <taxon>Eukaryota</taxon>
        <taxon>Viridiplantae</taxon>
        <taxon>Chlorophyta</taxon>
        <taxon>core chlorophytes</taxon>
        <taxon>Chlorophyceae</taxon>
        <taxon>CS clade</taxon>
        <taxon>Chlamydomonadales</taxon>
        <taxon>Volvocaceae</taxon>
        <taxon>Volvox</taxon>
    </lineage>
</organism>
<dbReference type="RefSeq" id="XP_002954861.1">
    <property type="nucleotide sequence ID" value="XM_002954815.1"/>
</dbReference>
<dbReference type="eggNOG" id="KOG1030">
    <property type="taxonomic scope" value="Eukaryota"/>
</dbReference>
<dbReference type="InterPro" id="IPR052981">
    <property type="entry name" value="Ingression_C2_domain"/>
</dbReference>
<keyword evidence="3" id="KW-1185">Reference proteome</keyword>
<dbReference type="InParanoid" id="D8U8B4"/>
<feature type="domain" description="C2" evidence="1">
    <location>
        <begin position="1"/>
        <end position="103"/>
    </location>
</feature>
<evidence type="ECO:0000259" key="1">
    <source>
        <dbReference type="PROSITE" id="PS50004"/>
    </source>
</evidence>
<accession>D8U8B4</accession>
<protein>
    <recommendedName>
        <fullName evidence="1">C2 domain-containing protein</fullName>
    </recommendedName>
</protein>
<sequence>MALQAGVMSITVEHAKDLKSGDWFGKQDPYCILRVGCQQFRTQTAKDGGRNPVWHETFQIALMDENHVNMDVKDQDVGRDDLLGTASFSLARARQKGSDRQEVAVFSKKSRKQHGYVLVTLKWAPHGAQAGSAQPQVQVQMQAQSCLQPQHQSNPYGDAVEYGTQPLQQQLLLPSVPLSGMEIPVSEDSLAEAGYYCSAAAAAAAAGVAAAPPRTYGGYPSCVPHLVGQVPPSAMYQPALVTPSIYYHQ</sequence>
<dbReference type="FunCoup" id="D8U8B4">
    <property type="interactions" value="32"/>
</dbReference>
<dbReference type="KEGG" id="vcn:VOLCADRAFT_95761"/>
<dbReference type="PANTHER" id="PTHR47052">
    <property type="entry name" value="CONSERVED SERINE PROLINE-RICH PROTEIN (AFU_ORTHOLOGUE AFUA_2G01790)"/>
    <property type="match status" value="1"/>
</dbReference>
<dbReference type="EMBL" id="GL378367">
    <property type="protein sequence ID" value="EFJ44060.1"/>
    <property type="molecule type" value="Genomic_DNA"/>
</dbReference>
<dbReference type="SMART" id="SM00239">
    <property type="entry name" value="C2"/>
    <property type="match status" value="1"/>
</dbReference>
<dbReference type="STRING" id="3068.D8U8B4"/>
<dbReference type="InterPro" id="IPR000008">
    <property type="entry name" value="C2_dom"/>
</dbReference>
<dbReference type="SUPFAM" id="SSF49562">
    <property type="entry name" value="C2 domain (Calcium/lipid-binding domain, CaLB)"/>
    <property type="match status" value="1"/>
</dbReference>
<dbReference type="GeneID" id="9621588"/>
<dbReference type="AlphaFoldDB" id="D8U8B4"/>
<evidence type="ECO:0000313" key="2">
    <source>
        <dbReference type="EMBL" id="EFJ44060.1"/>
    </source>
</evidence>
<dbReference type="PROSITE" id="PS50004">
    <property type="entry name" value="C2"/>
    <property type="match status" value="1"/>
</dbReference>
<dbReference type="Gene3D" id="2.60.40.150">
    <property type="entry name" value="C2 domain"/>
    <property type="match status" value="1"/>
</dbReference>
<dbReference type="OrthoDB" id="419768at2759"/>
<dbReference type="InterPro" id="IPR035892">
    <property type="entry name" value="C2_domain_sf"/>
</dbReference>
<dbReference type="PANTHER" id="PTHR47052:SF3">
    <property type="entry name" value="INGRESSION PROTEIN 1"/>
    <property type="match status" value="1"/>
</dbReference>
<dbReference type="Proteomes" id="UP000001058">
    <property type="component" value="Unassembled WGS sequence"/>
</dbReference>
<dbReference type="Pfam" id="PF00168">
    <property type="entry name" value="C2"/>
    <property type="match status" value="1"/>
</dbReference>
<name>D8U8B4_VOLCA</name>